<proteinExistence type="predicted"/>
<dbReference type="Proteomes" id="UP000192761">
    <property type="component" value="Unassembled WGS sequence"/>
</dbReference>
<evidence type="ECO:0000313" key="1">
    <source>
        <dbReference type="EMBL" id="SMC28117.1"/>
    </source>
</evidence>
<dbReference type="Pfam" id="PF09926">
    <property type="entry name" value="DUF2158"/>
    <property type="match status" value="1"/>
</dbReference>
<dbReference type="AlphaFoldDB" id="A0A1W1XW60"/>
<dbReference type="RefSeq" id="WP_084091915.1">
    <property type="nucleotide sequence ID" value="NZ_FWXD01000020.1"/>
</dbReference>
<name>A0A1W1XW60_9NEIS</name>
<accession>A0A1W1XW60</accession>
<dbReference type="STRING" id="1121001.SAMN02745857_03132"/>
<evidence type="ECO:0000313" key="2">
    <source>
        <dbReference type="Proteomes" id="UP000192761"/>
    </source>
</evidence>
<dbReference type="EMBL" id="FWXD01000020">
    <property type="protein sequence ID" value="SMC28117.1"/>
    <property type="molecule type" value="Genomic_DNA"/>
</dbReference>
<organism evidence="1 2">
    <name type="scientific">Andreprevotia lacus DSM 23236</name>
    <dbReference type="NCBI Taxonomy" id="1121001"/>
    <lineage>
        <taxon>Bacteria</taxon>
        <taxon>Pseudomonadati</taxon>
        <taxon>Pseudomonadota</taxon>
        <taxon>Betaproteobacteria</taxon>
        <taxon>Neisseriales</taxon>
        <taxon>Chitinibacteraceae</taxon>
        <taxon>Andreprevotia</taxon>
    </lineage>
</organism>
<gene>
    <name evidence="1" type="ORF">SAMN02745857_03132</name>
</gene>
<protein>
    <submittedName>
        <fullName evidence="1">Uncharacterized conserved protein YodC, DUF2158 family</fullName>
    </submittedName>
</protein>
<reference evidence="1 2" key="1">
    <citation type="submission" date="2017-04" db="EMBL/GenBank/DDBJ databases">
        <authorList>
            <person name="Afonso C.L."/>
            <person name="Miller P.J."/>
            <person name="Scott M.A."/>
            <person name="Spackman E."/>
            <person name="Goraichik I."/>
            <person name="Dimitrov K.M."/>
            <person name="Suarez D.L."/>
            <person name="Swayne D.E."/>
        </authorList>
    </citation>
    <scope>NUCLEOTIDE SEQUENCE [LARGE SCALE GENOMIC DNA]</scope>
    <source>
        <strain evidence="1 2">DSM 23236</strain>
    </source>
</reference>
<dbReference type="OrthoDB" id="1264301at2"/>
<dbReference type="InterPro" id="IPR019226">
    <property type="entry name" value="DUF2158"/>
</dbReference>
<sequence>MAAVNIGDVVQLNSGGPSMTVQSTGKDPDNTDILLATCQWFSGELKDQVSSATFPQRSLVALPQPD</sequence>
<keyword evidence="2" id="KW-1185">Reference proteome</keyword>